<accession>A0ACC0LNM1</accession>
<protein>
    <submittedName>
        <fullName evidence="1">Uncharacterized protein</fullName>
    </submittedName>
</protein>
<keyword evidence="2" id="KW-1185">Reference proteome</keyword>
<organism evidence="1 2">
    <name type="scientific">Rhododendron molle</name>
    <name type="common">Chinese azalea</name>
    <name type="synonym">Azalea mollis</name>
    <dbReference type="NCBI Taxonomy" id="49168"/>
    <lineage>
        <taxon>Eukaryota</taxon>
        <taxon>Viridiplantae</taxon>
        <taxon>Streptophyta</taxon>
        <taxon>Embryophyta</taxon>
        <taxon>Tracheophyta</taxon>
        <taxon>Spermatophyta</taxon>
        <taxon>Magnoliopsida</taxon>
        <taxon>eudicotyledons</taxon>
        <taxon>Gunneridae</taxon>
        <taxon>Pentapetalae</taxon>
        <taxon>asterids</taxon>
        <taxon>Ericales</taxon>
        <taxon>Ericaceae</taxon>
        <taxon>Ericoideae</taxon>
        <taxon>Rhodoreae</taxon>
        <taxon>Rhododendron</taxon>
    </lineage>
</organism>
<name>A0ACC0LNM1_RHOML</name>
<dbReference type="Proteomes" id="UP001062846">
    <property type="component" value="Chromosome 11"/>
</dbReference>
<dbReference type="EMBL" id="CM046398">
    <property type="protein sequence ID" value="KAI8529929.1"/>
    <property type="molecule type" value="Genomic_DNA"/>
</dbReference>
<proteinExistence type="predicted"/>
<gene>
    <name evidence="1" type="ORF">RHMOL_Rhmol11G0013600</name>
</gene>
<evidence type="ECO:0000313" key="1">
    <source>
        <dbReference type="EMBL" id="KAI8529929.1"/>
    </source>
</evidence>
<comment type="caution">
    <text evidence="1">The sequence shown here is derived from an EMBL/GenBank/DDBJ whole genome shotgun (WGS) entry which is preliminary data.</text>
</comment>
<reference evidence="1" key="1">
    <citation type="submission" date="2022-02" db="EMBL/GenBank/DDBJ databases">
        <title>Plant Genome Project.</title>
        <authorList>
            <person name="Zhang R.-G."/>
        </authorList>
    </citation>
    <scope>NUCLEOTIDE SEQUENCE</scope>
    <source>
        <strain evidence="1">AT1</strain>
    </source>
</reference>
<evidence type="ECO:0000313" key="2">
    <source>
        <dbReference type="Proteomes" id="UP001062846"/>
    </source>
</evidence>
<sequence>MVTETVGAEGAVVGRGGDGDGDREQEIGEEPVQCTLEPEEWATKSIGAAVPVVEPVGSSTVARDSSVVWGSSDGAGGSAAEGGDGEPIRSPPRDPASGKEAMTEGEETSEVSVTYREEDVLFRPAATSSSPWPITKQDIVEHLSDEALAKLLKDNPAIGEGAYVPPTPHLFMQSSFAAKPRRTEYDGELVLRDPETHISNTWTEARARQRDIRGFGGMCRSLELYEDLPPRVRQLVDEAGFGEFIQTLSPVRNDHAVLVALAERWRDTTNTFHLPPREMIVTPTDFVAITELRVGGEPIPFDSGIHNDRAALKWFLGKVPKIEEGMVRYEQFIGYLLKKVTTEQEEEQMARGYLLYLFGASLYPSRCSKVHWSYLPALRGLRTASCFDWGGVVLGAAYGYLGDSLRTEHGAAGYWRMYIRVLIEQLSAYEVLRMYPPTCKHPNLSTLPRALIWSKENMGTKEGRCDLNAFRLYLDDLRASQRWTLLLTRGTAWQGRLAYELSEMCGVRLVELLRRGDLQERGRRSLSGPMRGGPLEMPWKITVVDTQGNPTEIHLVPARAESESAFVTVSEPNEWVNEAVRRMLAIENVIRRATSGMPLELHYPAPTPPPAQRAAAQRREAQGRAASRSKRTWSSLQKKIAARTPTPPVTSQRQTRSSLPVDANQEAAWRAVVHVEQQYQIKMREKPSQDEPARKKQLILPEVFEEEGEEEKEKEGEEEEHSSTSSGSDDSFYEDNIFPTVEEFQAYLRGFTDVHVLAIPPFQEDMDQLLRTTLNIPEELSGSVVSGFLLVFTLMQLWLSDKVGMLEAPQPGFEHVPRNLVERSMLFLELLIVEWYAFLNDMQSEDIVWRCPWLNLLEMTVNSAGFEQVGYFACFCYKRAKSLQMGGIPPEAKVYIPLTMENHLPTLIGPWLETFVTGYWLSFRTHGLAAFCFFRSIRLRPEVLWSALRFWDSDVHMFRFGDNELCATVEEFQAYLQGFASSVIVVQPYRQSMSKLLKSSLNITSGPAENLLSGRQINIMRLMEWYGP</sequence>